<protein>
    <submittedName>
        <fullName evidence="3">Nucleotide-binding universal stress UspA family protein</fullName>
    </submittedName>
</protein>
<reference evidence="3 4" key="1">
    <citation type="submission" date="2020-07" db="EMBL/GenBank/DDBJ databases">
        <title>Exploring microbial biodiversity for novel pathways involved in the catabolism of aromatic compounds derived from lignin.</title>
        <authorList>
            <person name="Elkins J."/>
        </authorList>
    </citation>
    <scope>NUCLEOTIDE SEQUENCE [LARGE SCALE GENOMIC DNA]</scope>
    <source>
        <strain evidence="3 4">H2C3B</strain>
    </source>
</reference>
<name>A0A7Y9W4L4_9BURK</name>
<dbReference type="EMBL" id="JACCAU010000001">
    <property type="protein sequence ID" value="NYH14189.1"/>
    <property type="molecule type" value="Genomic_DNA"/>
</dbReference>
<dbReference type="InterPro" id="IPR006015">
    <property type="entry name" value="Universal_stress_UspA"/>
</dbReference>
<dbReference type="PRINTS" id="PR01438">
    <property type="entry name" value="UNVRSLSTRESS"/>
</dbReference>
<sequence length="305" mass="33190">MINAGNYPAPRLRSRVRAPLTHFWSTAMTYKTIVVHLDTSERAHPRLEFALRLAKQFDAHLIGVFAVFTPDPRSLYVMAGTAEYYGTHEQLRAERRGALERLFHAELSRAEVAGEWIAVDAPASLAVPQRGRCADLIIASQDDPHDPESYVGDFFPENLLMSAGRPVLLVPYASSVTSPGAHVMIAWDGSREATRAVHDALPFMHAAKTTTVVTVNGERGEPRARIPGADIATLIARHGVNVEVKDIEVGRDASIGDALLSQVSAIGADLLVMGAYGHARWQELVMGGATRTVLKSMTVPVLMSH</sequence>
<evidence type="ECO:0000313" key="3">
    <source>
        <dbReference type="EMBL" id="NYH14189.1"/>
    </source>
</evidence>
<comment type="caution">
    <text evidence="3">The sequence shown here is derived from an EMBL/GenBank/DDBJ whole genome shotgun (WGS) entry which is preliminary data.</text>
</comment>
<dbReference type="PANTHER" id="PTHR46268:SF15">
    <property type="entry name" value="UNIVERSAL STRESS PROTEIN HP_0031"/>
    <property type="match status" value="1"/>
</dbReference>
<feature type="domain" description="UspA" evidence="2">
    <location>
        <begin position="30"/>
        <end position="107"/>
    </location>
</feature>
<feature type="domain" description="UspA" evidence="2">
    <location>
        <begin position="182"/>
        <end position="303"/>
    </location>
</feature>
<comment type="similarity">
    <text evidence="1">Belongs to the universal stress protein A family.</text>
</comment>
<evidence type="ECO:0000259" key="2">
    <source>
        <dbReference type="Pfam" id="PF00582"/>
    </source>
</evidence>
<dbReference type="AlphaFoldDB" id="A0A7Y9W4L4"/>
<organism evidence="3 4">
    <name type="scientific">Paraburkholderia bryophila</name>
    <dbReference type="NCBI Taxonomy" id="420952"/>
    <lineage>
        <taxon>Bacteria</taxon>
        <taxon>Pseudomonadati</taxon>
        <taxon>Pseudomonadota</taxon>
        <taxon>Betaproteobacteria</taxon>
        <taxon>Burkholderiales</taxon>
        <taxon>Burkholderiaceae</taxon>
        <taxon>Paraburkholderia</taxon>
    </lineage>
</organism>
<dbReference type="SUPFAM" id="SSF52402">
    <property type="entry name" value="Adenine nucleotide alpha hydrolases-like"/>
    <property type="match status" value="2"/>
</dbReference>
<dbReference type="Pfam" id="PF00582">
    <property type="entry name" value="Usp"/>
    <property type="match status" value="2"/>
</dbReference>
<dbReference type="PANTHER" id="PTHR46268">
    <property type="entry name" value="STRESS RESPONSE PROTEIN NHAX"/>
    <property type="match status" value="1"/>
</dbReference>
<gene>
    <name evidence="3" type="ORF">GGD41_001417</name>
</gene>
<dbReference type="Gene3D" id="3.40.50.12370">
    <property type="match status" value="1"/>
</dbReference>
<evidence type="ECO:0000256" key="1">
    <source>
        <dbReference type="ARBA" id="ARBA00008791"/>
    </source>
</evidence>
<accession>A0A7Y9W4L4</accession>
<dbReference type="InterPro" id="IPR006016">
    <property type="entry name" value="UspA"/>
</dbReference>
<dbReference type="CDD" id="cd00293">
    <property type="entry name" value="USP-like"/>
    <property type="match status" value="1"/>
</dbReference>
<dbReference type="Proteomes" id="UP000572540">
    <property type="component" value="Unassembled WGS sequence"/>
</dbReference>
<evidence type="ECO:0000313" key="4">
    <source>
        <dbReference type="Proteomes" id="UP000572540"/>
    </source>
</evidence>
<proteinExistence type="inferred from homology"/>